<gene>
    <name evidence="2" type="ORF">JYU34_007553</name>
</gene>
<evidence type="ECO:0000313" key="3">
    <source>
        <dbReference type="Proteomes" id="UP000823941"/>
    </source>
</evidence>
<keyword evidence="1" id="KW-0732">Signal</keyword>
<evidence type="ECO:0000256" key="1">
    <source>
        <dbReference type="SAM" id="SignalP"/>
    </source>
</evidence>
<accession>A0ABQ7QQM8</accession>
<reference evidence="2 3" key="1">
    <citation type="submission" date="2021-06" db="EMBL/GenBank/DDBJ databases">
        <title>A haploid diamondback moth (Plutella xylostella L.) genome assembly resolves 31 chromosomes and identifies a diamide resistance mutation.</title>
        <authorList>
            <person name="Ward C.M."/>
            <person name="Perry K.D."/>
            <person name="Baker G."/>
            <person name="Powis K."/>
            <person name="Heckel D.G."/>
            <person name="Baxter S.W."/>
        </authorList>
    </citation>
    <scope>NUCLEOTIDE SEQUENCE [LARGE SCALE GENOMIC DNA]</scope>
    <source>
        <strain evidence="2 3">LV</strain>
        <tissue evidence="2">Single pupa</tissue>
    </source>
</reference>
<name>A0ABQ7QQM8_PLUXY</name>
<keyword evidence="3" id="KW-1185">Reference proteome</keyword>
<sequence>MNSIILMCVVLIQVTNTVNADIVNQTEQNSAIIKSHNHDVIEDITAQDNIVIVKRQYVQDDIKDGEEDHRGEGTILSSLMDVNKCPKGMLWTEEGHCKPPF</sequence>
<comment type="caution">
    <text evidence="2">The sequence shown here is derived from an EMBL/GenBank/DDBJ whole genome shotgun (WGS) entry which is preliminary data.</text>
</comment>
<evidence type="ECO:0000313" key="2">
    <source>
        <dbReference type="EMBL" id="KAG7307368.1"/>
    </source>
</evidence>
<dbReference type="EMBL" id="JAHIBW010000010">
    <property type="protein sequence ID" value="KAG7307368.1"/>
    <property type="molecule type" value="Genomic_DNA"/>
</dbReference>
<feature type="signal peptide" evidence="1">
    <location>
        <begin position="1"/>
        <end position="20"/>
    </location>
</feature>
<feature type="chain" id="PRO_5047522516" evidence="1">
    <location>
        <begin position="21"/>
        <end position="101"/>
    </location>
</feature>
<protein>
    <submittedName>
        <fullName evidence="2">Uncharacterized protein</fullName>
    </submittedName>
</protein>
<dbReference type="Proteomes" id="UP000823941">
    <property type="component" value="Chromosome 10"/>
</dbReference>
<organism evidence="2 3">
    <name type="scientific">Plutella xylostella</name>
    <name type="common">Diamondback moth</name>
    <name type="synonym">Plutella maculipennis</name>
    <dbReference type="NCBI Taxonomy" id="51655"/>
    <lineage>
        <taxon>Eukaryota</taxon>
        <taxon>Metazoa</taxon>
        <taxon>Ecdysozoa</taxon>
        <taxon>Arthropoda</taxon>
        <taxon>Hexapoda</taxon>
        <taxon>Insecta</taxon>
        <taxon>Pterygota</taxon>
        <taxon>Neoptera</taxon>
        <taxon>Endopterygota</taxon>
        <taxon>Lepidoptera</taxon>
        <taxon>Glossata</taxon>
        <taxon>Ditrysia</taxon>
        <taxon>Yponomeutoidea</taxon>
        <taxon>Plutellidae</taxon>
        <taxon>Plutella</taxon>
    </lineage>
</organism>
<proteinExistence type="predicted"/>